<dbReference type="OrthoDB" id="1028014at2759"/>
<feature type="region of interest" description="Disordered" evidence="1">
    <location>
        <begin position="1"/>
        <end position="90"/>
    </location>
</feature>
<feature type="compositionally biased region" description="Basic and acidic residues" evidence="1">
    <location>
        <begin position="29"/>
        <end position="47"/>
    </location>
</feature>
<evidence type="ECO:0000256" key="1">
    <source>
        <dbReference type="SAM" id="MobiDB-lite"/>
    </source>
</evidence>
<gene>
    <name evidence="3" type="ORF">RCL2_003067100</name>
    <name evidence="2" type="ORF">RclHR1_04890002</name>
</gene>
<dbReference type="AlphaFoldDB" id="A0A2Z6RL47"/>
<dbReference type="PANTHER" id="PTHR34776:SF1">
    <property type="entry name" value="F17F16.3 PROTEIN"/>
    <property type="match status" value="1"/>
</dbReference>
<feature type="compositionally biased region" description="Basic and acidic residues" evidence="1">
    <location>
        <begin position="54"/>
        <end position="63"/>
    </location>
</feature>
<dbReference type="STRING" id="94130.A0A2Z6RL47"/>
<evidence type="ECO:0000313" key="4">
    <source>
        <dbReference type="Proteomes" id="UP000247702"/>
    </source>
</evidence>
<proteinExistence type="predicted"/>
<reference evidence="2 4" key="1">
    <citation type="submission" date="2017-11" db="EMBL/GenBank/DDBJ databases">
        <title>The genome of Rhizophagus clarus HR1 reveals common genetic basis of auxotrophy among arbuscular mycorrhizal fungi.</title>
        <authorList>
            <person name="Kobayashi Y."/>
        </authorList>
    </citation>
    <scope>NUCLEOTIDE SEQUENCE [LARGE SCALE GENOMIC DNA]</scope>
    <source>
        <strain evidence="2 4">HR1</strain>
    </source>
</reference>
<dbReference type="EMBL" id="BEXD01003858">
    <property type="protein sequence ID" value="GBC02891.1"/>
    <property type="molecule type" value="Genomic_DNA"/>
</dbReference>
<comment type="caution">
    <text evidence="2">The sequence shown here is derived from an EMBL/GenBank/DDBJ whole genome shotgun (WGS) entry which is preliminary data.</text>
</comment>
<protein>
    <submittedName>
        <fullName evidence="3">BTB domain transcription factor</fullName>
    </submittedName>
</protein>
<dbReference type="Proteomes" id="UP000247702">
    <property type="component" value="Unassembled WGS sequence"/>
</dbReference>
<sequence length="425" mass="48425">MPQQKRKASTIASAKIAEDAGSGRKRKSDAKEEHHPPKETDKSKGDAETEQNISDDKKEASDNKRRKKQPVAQDVHEDKDANGNEPPSEHDQMLIDEIDKDAESHKTTEKHNGKSEQAVEKEINKIQTELKKELEKKMAQNTIEKGHICFFYRPKVGIEDVHNAGDIQRSYILLIPYMVRPSESEEPLLSYFQQVDDDKKPESDKPIPGKIRIITIGKKKLPEIKYHTRSWAYVDKAFTNLNEIKEFASGRTYQTKTRGERSLSSCRLLGRGVYSIVEHKGHTHLAYVLEFPEEQTEVQDDFNIKSEGSYVISVKNPETTNPPKTGLPDYEKVTYPTHLIEKFAGRRFLSLSTTEFMDYDGAELLLIGAKEDITEELGEAGEELEELSDFETKKITSLTAEDVIFKELNLEKEALPTEPLHGLWK</sequence>
<dbReference type="EMBL" id="BLAL01000356">
    <property type="protein sequence ID" value="GET04369.1"/>
    <property type="molecule type" value="Genomic_DNA"/>
</dbReference>
<reference evidence="3" key="2">
    <citation type="submission" date="2019-10" db="EMBL/GenBank/DDBJ databases">
        <title>Conservation and host-specific expression of non-tandemly repeated heterogenous ribosome RNA gene in arbuscular mycorrhizal fungi.</title>
        <authorList>
            <person name="Maeda T."/>
            <person name="Kobayashi Y."/>
            <person name="Nakagawa T."/>
            <person name="Ezawa T."/>
            <person name="Yamaguchi K."/>
            <person name="Bino T."/>
            <person name="Nishimoto Y."/>
            <person name="Shigenobu S."/>
            <person name="Kawaguchi M."/>
        </authorList>
    </citation>
    <scope>NUCLEOTIDE SEQUENCE</scope>
    <source>
        <strain evidence="3">HR1</strain>
    </source>
</reference>
<organism evidence="2 4">
    <name type="scientific">Rhizophagus clarus</name>
    <dbReference type="NCBI Taxonomy" id="94130"/>
    <lineage>
        <taxon>Eukaryota</taxon>
        <taxon>Fungi</taxon>
        <taxon>Fungi incertae sedis</taxon>
        <taxon>Mucoromycota</taxon>
        <taxon>Glomeromycotina</taxon>
        <taxon>Glomeromycetes</taxon>
        <taxon>Glomerales</taxon>
        <taxon>Glomeraceae</taxon>
        <taxon>Rhizophagus</taxon>
    </lineage>
</organism>
<dbReference type="Proteomes" id="UP000615446">
    <property type="component" value="Unassembled WGS sequence"/>
</dbReference>
<feature type="compositionally biased region" description="Basic and acidic residues" evidence="1">
    <location>
        <begin position="74"/>
        <end position="90"/>
    </location>
</feature>
<keyword evidence="4" id="KW-1185">Reference proteome</keyword>
<evidence type="ECO:0000313" key="2">
    <source>
        <dbReference type="EMBL" id="GBC02891.1"/>
    </source>
</evidence>
<accession>A0A2Z6RL47</accession>
<dbReference type="PANTHER" id="PTHR34776">
    <property type="entry name" value="F17F16.3 PROTEIN"/>
    <property type="match status" value="1"/>
</dbReference>
<evidence type="ECO:0000313" key="3">
    <source>
        <dbReference type="EMBL" id="GET04369.1"/>
    </source>
</evidence>
<name>A0A2Z6RL47_9GLOM</name>